<evidence type="ECO:0000313" key="2">
    <source>
        <dbReference type="EMBL" id="PWV08618.1"/>
    </source>
</evidence>
<dbReference type="InterPro" id="IPR056000">
    <property type="entry name" value="DUF7578"/>
</dbReference>
<protein>
    <submittedName>
        <fullName evidence="2">Putative retrotransposon hot spot protein (RHS)</fullName>
    </submittedName>
</protein>
<dbReference type="AlphaFoldDB" id="A0A2V2WJ50"/>
<evidence type="ECO:0000313" key="3">
    <source>
        <dbReference type="Proteomes" id="UP000246078"/>
    </source>
</evidence>
<evidence type="ECO:0000259" key="1">
    <source>
        <dbReference type="Pfam" id="PF24466"/>
    </source>
</evidence>
<sequence>MLLEASNKLGDECAFNISQWRDFKRKDTVAPLARARINAAHSYVLREERREAEERARRERQELGIDVSTRVDDAVFKGRIRVDKMELNDFPAMELDGRCATDANREALLEAFFKDHEKYIRDAGVLGEIQASDRYVGVEGAVRDEMDMEEDVRRLYDNGVCNLLKWLVASAEVKANVHDVAKGFLDSDAEEARDPTTSSAPRYL</sequence>
<name>A0A2V2WJ50_TRYCR</name>
<accession>A0A2V2WJ50</accession>
<reference evidence="2 3" key="1">
    <citation type="journal article" date="2018" name="Microb. Genom.">
        <title>Expanding an expanded genome: long-read sequencing of Trypanosoma cruzi.</title>
        <authorList>
            <person name="Berna L."/>
            <person name="Rodriguez M."/>
            <person name="Chiribao M.L."/>
            <person name="Parodi-Talice A."/>
            <person name="Pita S."/>
            <person name="Rijo G."/>
            <person name="Alvarez-Valin F."/>
            <person name="Robello C."/>
        </authorList>
    </citation>
    <scope>NUCLEOTIDE SEQUENCE [LARGE SCALE GENOMIC DNA]</scope>
    <source>
        <strain evidence="2 3">TCC</strain>
    </source>
</reference>
<dbReference type="Pfam" id="PF24466">
    <property type="entry name" value="DUF7578"/>
    <property type="match status" value="1"/>
</dbReference>
<feature type="domain" description="DUF7578" evidence="1">
    <location>
        <begin position="81"/>
        <end position="145"/>
    </location>
</feature>
<dbReference type="VEuPathDB" id="TriTrypDB:C4B63_38g308"/>
<dbReference type="VEuPathDB" id="TriTrypDB:TcCL_Unassigned00268"/>
<proteinExistence type="predicted"/>
<dbReference type="Proteomes" id="UP000246078">
    <property type="component" value="Unassembled WGS sequence"/>
</dbReference>
<dbReference type="VEuPathDB" id="TriTrypDB:C3747_88g155"/>
<organism evidence="2 3">
    <name type="scientific">Trypanosoma cruzi</name>
    <dbReference type="NCBI Taxonomy" id="5693"/>
    <lineage>
        <taxon>Eukaryota</taxon>
        <taxon>Discoba</taxon>
        <taxon>Euglenozoa</taxon>
        <taxon>Kinetoplastea</taxon>
        <taxon>Metakinetoplastina</taxon>
        <taxon>Trypanosomatida</taxon>
        <taxon>Trypanosomatidae</taxon>
        <taxon>Trypanosoma</taxon>
        <taxon>Schizotrypanum</taxon>
    </lineage>
</organism>
<dbReference type="EMBL" id="PRFC01000088">
    <property type="protein sequence ID" value="PWV08618.1"/>
    <property type="molecule type" value="Genomic_DNA"/>
</dbReference>
<gene>
    <name evidence="2" type="ORF">C3747_88g155</name>
</gene>
<comment type="caution">
    <text evidence="2">The sequence shown here is derived from an EMBL/GenBank/DDBJ whole genome shotgun (WGS) entry which is preliminary data.</text>
</comment>